<dbReference type="RefSeq" id="WP_163818852.1">
    <property type="nucleotide sequence ID" value="NZ_JAAGOB010000006.1"/>
</dbReference>
<dbReference type="InterPro" id="IPR048328">
    <property type="entry name" value="Dyp_perox_C"/>
</dbReference>
<evidence type="ECO:0000313" key="10">
    <source>
        <dbReference type="EMBL" id="NED96057.1"/>
    </source>
</evidence>
<dbReference type="PROSITE" id="PS51404">
    <property type="entry name" value="DYP_PEROXIDASE"/>
    <property type="match status" value="1"/>
</dbReference>
<dbReference type="Pfam" id="PF20628">
    <property type="entry name" value="Dyp_perox_C"/>
    <property type="match status" value="1"/>
</dbReference>
<organism evidence="10 11">
    <name type="scientific">Phytoactinopolyspora alkaliphila</name>
    <dbReference type="NCBI Taxonomy" id="1783498"/>
    <lineage>
        <taxon>Bacteria</taxon>
        <taxon>Bacillati</taxon>
        <taxon>Actinomycetota</taxon>
        <taxon>Actinomycetes</taxon>
        <taxon>Jiangellales</taxon>
        <taxon>Jiangellaceae</taxon>
        <taxon>Phytoactinopolyspora</taxon>
    </lineage>
</organism>
<evidence type="ECO:0000256" key="3">
    <source>
        <dbReference type="ARBA" id="ARBA00022617"/>
    </source>
</evidence>
<evidence type="ECO:0000256" key="2">
    <source>
        <dbReference type="ARBA" id="ARBA00022559"/>
    </source>
</evidence>
<dbReference type="NCBIfam" id="TIGR01413">
    <property type="entry name" value="Dyp_perox_fam"/>
    <property type="match status" value="1"/>
</dbReference>
<comment type="cofactor">
    <cofactor evidence="1">
        <name>heme b</name>
        <dbReference type="ChEBI" id="CHEBI:60344"/>
    </cofactor>
</comment>
<dbReference type="AlphaFoldDB" id="A0A6N9YM98"/>
<keyword evidence="3" id="KW-0349">Heme</keyword>
<sequence>MESRPSRRSLLGALAIGAGGIGAGTVLGRAAASEPEPREVDSSDAAPADVAAPIPAVGEHQAGIAVPANPQPFSLTLVADLPNVADVSFLPSVGERLLAFLGDDAHDSGDLTVTVGVGPRVVAAVDAALPGAEPLPAFDGDTELPGERVGGDLLMIASASDPTVLPSVVDALLETVPGGEERWRQFGFRGPGADGIVRNPLGFHDGIIVPRGEEELAENIWLRGDLRTAGGTIAVIRRLRTDVRAFGRLSVVEQEAAVGRRKSDGAPLSGGGQRDEVSLSAKTADGQYVTPVGSHARAAHPGPTGSALMLRRGYSYAEGADMGLVFTCFQRDLRTFVATQQRIDEQDEMMRYVTTTASASFLVLPGFDQGRPLGATLLTA</sequence>
<keyword evidence="2 10" id="KW-0575">Peroxidase</keyword>
<dbReference type="GO" id="GO:0020037">
    <property type="term" value="F:heme binding"/>
    <property type="evidence" value="ECO:0007669"/>
    <property type="project" value="InterPro"/>
</dbReference>
<evidence type="ECO:0000256" key="7">
    <source>
        <dbReference type="ARBA" id="ARBA00023004"/>
    </source>
</evidence>
<feature type="domain" description="Dyp-type peroxidase C-terminal" evidence="9">
    <location>
        <begin position="198"/>
        <end position="366"/>
    </location>
</feature>
<dbReference type="InterPro" id="IPR006311">
    <property type="entry name" value="TAT_signal"/>
</dbReference>
<accession>A0A6N9YM98</accession>
<dbReference type="Proteomes" id="UP000469185">
    <property type="component" value="Unassembled WGS sequence"/>
</dbReference>
<dbReference type="GO" id="GO:0004601">
    <property type="term" value="F:peroxidase activity"/>
    <property type="evidence" value="ECO:0007669"/>
    <property type="project" value="UniProtKB-KW"/>
</dbReference>
<evidence type="ECO:0000256" key="1">
    <source>
        <dbReference type="ARBA" id="ARBA00001970"/>
    </source>
</evidence>
<evidence type="ECO:0000259" key="9">
    <source>
        <dbReference type="Pfam" id="PF20628"/>
    </source>
</evidence>
<keyword evidence="11" id="KW-1185">Reference proteome</keyword>
<keyword evidence="5" id="KW-0732">Signal</keyword>
<proteinExistence type="inferred from homology"/>
<dbReference type="InterPro" id="IPR011008">
    <property type="entry name" value="Dimeric_a/b-barrel"/>
</dbReference>
<gene>
    <name evidence="10" type="ORF">G1H11_12135</name>
</gene>
<dbReference type="SUPFAM" id="SSF54909">
    <property type="entry name" value="Dimeric alpha+beta barrel"/>
    <property type="match status" value="1"/>
</dbReference>
<dbReference type="InterPro" id="IPR006314">
    <property type="entry name" value="Dyp_peroxidase"/>
</dbReference>
<dbReference type="PANTHER" id="PTHR30521">
    <property type="entry name" value="DEFERROCHELATASE/PEROXIDASE"/>
    <property type="match status" value="1"/>
</dbReference>
<comment type="similarity">
    <text evidence="8">Belongs to the DyP-type peroxidase family.</text>
</comment>
<evidence type="ECO:0000256" key="6">
    <source>
        <dbReference type="ARBA" id="ARBA00023002"/>
    </source>
</evidence>
<protein>
    <submittedName>
        <fullName evidence="10">Dyp-type peroxidase</fullName>
    </submittedName>
</protein>
<keyword evidence="6" id="KW-0560">Oxidoreductase</keyword>
<reference evidence="10 11" key="1">
    <citation type="submission" date="2020-02" db="EMBL/GenBank/DDBJ databases">
        <authorList>
            <person name="Li X.-J."/>
            <person name="Feng X.-M."/>
        </authorList>
    </citation>
    <scope>NUCLEOTIDE SEQUENCE [LARGE SCALE GENOMIC DNA]</scope>
    <source>
        <strain evidence="10 11">CGMCC 4.7225</strain>
    </source>
</reference>
<dbReference type="GO" id="GO:0046872">
    <property type="term" value="F:metal ion binding"/>
    <property type="evidence" value="ECO:0007669"/>
    <property type="project" value="UniProtKB-KW"/>
</dbReference>
<keyword evidence="4" id="KW-0479">Metal-binding</keyword>
<evidence type="ECO:0000256" key="4">
    <source>
        <dbReference type="ARBA" id="ARBA00022723"/>
    </source>
</evidence>
<keyword evidence="7" id="KW-0408">Iron</keyword>
<comment type="caution">
    <text evidence="10">The sequence shown here is derived from an EMBL/GenBank/DDBJ whole genome shotgun (WGS) entry which is preliminary data.</text>
</comment>
<dbReference type="GO" id="GO:0005829">
    <property type="term" value="C:cytosol"/>
    <property type="evidence" value="ECO:0007669"/>
    <property type="project" value="TreeGrafter"/>
</dbReference>
<name>A0A6N9YM98_9ACTN</name>
<evidence type="ECO:0000313" key="11">
    <source>
        <dbReference type="Proteomes" id="UP000469185"/>
    </source>
</evidence>
<dbReference type="PROSITE" id="PS51318">
    <property type="entry name" value="TAT"/>
    <property type="match status" value="1"/>
</dbReference>
<evidence type="ECO:0000256" key="5">
    <source>
        <dbReference type="ARBA" id="ARBA00022729"/>
    </source>
</evidence>
<evidence type="ECO:0000256" key="8">
    <source>
        <dbReference type="ARBA" id="ARBA00025737"/>
    </source>
</evidence>
<dbReference type="PANTHER" id="PTHR30521:SF4">
    <property type="entry name" value="DEFERROCHELATASE"/>
    <property type="match status" value="1"/>
</dbReference>
<dbReference type="EMBL" id="JAAGOB010000006">
    <property type="protein sequence ID" value="NED96057.1"/>
    <property type="molecule type" value="Genomic_DNA"/>
</dbReference>